<dbReference type="Proteomes" id="UP001501600">
    <property type="component" value="Unassembled WGS sequence"/>
</dbReference>
<evidence type="ECO:0000313" key="1">
    <source>
        <dbReference type="EMBL" id="GAA5189521.1"/>
    </source>
</evidence>
<accession>A0ABP9S0J3</accession>
<proteinExistence type="predicted"/>
<dbReference type="EMBL" id="BAABLF010000006">
    <property type="protein sequence ID" value="GAA5189521.1"/>
    <property type="molecule type" value="Genomic_DNA"/>
</dbReference>
<organism evidence="1 2">
    <name type="scientific">Ferrimonas gelatinilytica</name>
    <dbReference type="NCBI Taxonomy" id="1255257"/>
    <lineage>
        <taxon>Bacteria</taxon>
        <taxon>Pseudomonadati</taxon>
        <taxon>Pseudomonadota</taxon>
        <taxon>Gammaproteobacteria</taxon>
        <taxon>Alteromonadales</taxon>
        <taxon>Ferrimonadaceae</taxon>
        <taxon>Ferrimonas</taxon>
    </lineage>
</organism>
<name>A0ABP9S0J3_9GAMM</name>
<protein>
    <submittedName>
        <fullName evidence="1">Uncharacterized protein</fullName>
    </submittedName>
</protein>
<sequence length="82" mass="8520">MAALSLISKFVAPAPKVSLPPTPFAYDQTDPVSGAQSIISAASTGDLPADIARTLVEALAGVERILESVELEARLTQLEADL</sequence>
<keyword evidence="2" id="KW-1185">Reference proteome</keyword>
<comment type="caution">
    <text evidence="1">The sequence shown here is derived from an EMBL/GenBank/DDBJ whole genome shotgun (WGS) entry which is preliminary data.</text>
</comment>
<dbReference type="RefSeq" id="WP_345316146.1">
    <property type="nucleotide sequence ID" value="NZ_BAABLF010000006.1"/>
</dbReference>
<gene>
    <name evidence="1" type="ORF">GCM10025772_12100</name>
</gene>
<reference evidence="2" key="1">
    <citation type="journal article" date="2019" name="Int. J. Syst. Evol. Microbiol.">
        <title>The Global Catalogue of Microorganisms (GCM) 10K type strain sequencing project: providing services to taxonomists for standard genome sequencing and annotation.</title>
        <authorList>
            <consortium name="The Broad Institute Genomics Platform"/>
            <consortium name="The Broad Institute Genome Sequencing Center for Infectious Disease"/>
            <person name="Wu L."/>
            <person name="Ma J."/>
        </authorList>
    </citation>
    <scope>NUCLEOTIDE SEQUENCE [LARGE SCALE GENOMIC DNA]</scope>
    <source>
        <strain evidence="2">JCM 18720</strain>
    </source>
</reference>
<evidence type="ECO:0000313" key="2">
    <source>
        <dbReference type="Proteomes" id="UP001501600"/>
    </source>
</evidence>